<feature type="transmembrane region" description="Helical" evidence="6">
    <location>
        <begin position="184"/>
        <end position="202"/>
    </location>
</feature>
<feature type="transmembrane region" description="Helical" evidence="6">
    <location>
        <begin position="348"/>
        <end position="368"/>
    </location>
</feature>
<comment type="caution">
    <text evidence="9">The sequence shown here is derived from an EMBL/GenBank/DDBJ whole genome shotgun (WGS) entry which is preliminary data.</text>
</comment>
<evidence type="ECO:0000259" key="8">
    <source>
        <dbReference type="Pfam" id="PF00662"/>
    </source>
</evidence>
<keyword evidence="4 6" id="KW-0472">Membrane</keyword>
<evidence type="ECO:0000256" key="6">
    <source>
        <dbReference type="SAM" id="Phobius"/>
    </source>
</evidence>
<feature type="transmembrane region" description="Helical" evidence="6">
    <location>
        <begin position="89"/>
        <end position="109"/>
    </location>
</feature>
<name>A0A9D1R0T8_9BACT</name>
<feature type="transmembrane region" description="Helical" evidence="6">
    <location>
        <begin position="61"/>
        <end position="82"/>
    </location>
</feature>
<dbReference type="InterPro" id="IPR001750">
    <property type="entry name" value="ND/Mrp_TM"/>
</dbReference>
<feature type="transmembrane region" description="Helical" evidence="6">
    <location>
        <begin position="245"/>
        <end position="270"/>
    </location>
</feature>
<evidence type="ECO:0000259" key="7">
    <source>
        <dbReference type="Pfam" id="PF00361"/>
    </source>
</evidence>
<comment type="subcellular location">
    <subcellularLocation>
        <location evidence="1">Endomembrane system</location>
        <topology evidence="1">Multi-pass membrane protein</topology>
    </subcellularLocation>
    <subcellularLocation>
        <location evidence="5">Membrane</location>
        <topology evidence="5">Multi-pass membrane protein</topology>
    </subcellularLocation>
</comment>
<dbReference type="Pfam" id="PF00361">
    <property type="entry name" value="Proton_antipo_M"/>
    <property type="match status" value="1"/>
</dbReference>
<sequence length="643" mass="69215">MLQLLLFGCIVFPLIAAVAVALDKEGTLRRRIVYAGTGITALSALGLALYGSFALPVAPDSALQTFMTVLDLALLAYILYVAVSIRHRLCIGLALGQLAGMLYLDFFMLEGHQATAFLADPLALVMVLVISFVGGVVCLFALGYMQEHEDHLRLVKSRQPRFFFLLLLFLGAMNGLVLCDSLTWVFFFWEITTLCSFFLISHDGTREAKRNATRALWMNMVGGIAFVGAMLLMQKAIGTLSIQAMLAQSVVMHSTAAMLPLAFLCFAAFTKSAQLPFQSWLCGAMVAPTPVSALLHSSTMVKAGVYLVLRLSPAFAGTMLAGIVSLIGAFTFVAASALACGQSNGKKILAYSTIANLGLIISCAGMATPAAITAAILLIIFHAVSKGLLFLCVGTIEQHIGSRDIESMRGLYKIMPRLAAITLFGIVTMMLPPFGALLSKWIAIEASAVAPAFMPVLVVLIAFGSALTVLFWARWAGLLLGNDPLSDKRPVPEHIDGSMSFALRTLLWGAVLLSLFVPWIFGGVEASIAALFGMEGQFTAEWGILTNGRGLFAVYPMFFLLALGMWYALKQARKAEKGPHALPYLSGIQLVEDGRVGFNGPLSFVELKSSNYYLEAWFGEQTLTGRINIIAIVLMVVMLGGLL</sequence>
<evidence type="ECO:0000256" key="5">
    <source>
        <dbReference type="RuleBase" id="RU000320"/>
    </source>
</evidence>
<evidence type="ECO:0000313" key="10">
    <source>
        <dbReference type="Proteomes" id="UP000824264"/>
    </source>
</evidence>
<gene>
    <name evidence="9" type="ORF">H9874_08535</name>
</gene>
<feature type="transmembrane region" description="Helical" evidence="6">
    <location>
        <begin position="552"/>
        <end position="569"/>
    </location>
</feature>
<dbReference type="GO" id="GO:0012505">
    <property type="term" value="C:endomembrane system"/>
    <property type="evidence" value="ECO:0007669"/>
    <property type="project" value="UniProtKB-SubCell"/>
</dbReference>
<protein>
    <submittedName>
        <fullName evidence="9">NADH-quinone oxidoreductase subunit L</fullName>
    </submittedName>
</protein>
<feature type="transmembrane region" description="Helical" evidence="6">
    <location>
        <begin position="452"/>
        <end position="473"/>
    </location>
</feature>
<dbReference type="InterPro" id="IPR050616">
    <property type="entry name" value="CPA3_Na-H_Antiporter_A"/>
</dbReference>
<evidence type="ECO:0000256" key="1">
    <source>
        <dbReference type="ARBA" id="ARBA00004127"/>
    </source>
</evidence>
<feature type="transmembrane region" description="Helical" evidence="6">
    <location>
        <begin position="374"/>
        <end position="393"/>
    </location>
</feature>
<dbReference type="AlphaFoldDB" id="A0A9D1R0T8"/>
<organism evidence="9 10">
    <name type="scientific">Candidatus Bilophila faecipullorum</name>
    <dbReference type="NCBI Taxonomy" id="2838482"/>
    <lineage>
        <taxon>Bacteria</taxon>
        <taxon>Pseudomonadati</taxon>
        <taxon>Thermodesulfobacteriota</taxon>
        <taxon>Desulfovibrionia</taxon>
        <taxon>Desulfovibrionales</taxon>
        <taxon>Desulfovibrionaceae</taxon>
        <taxon>Bilophila</taxon>
    </lineage>
</organism>
<dbReference type="PANTHER" id="PTHR43373">
    <property type="entry name" value="NA(+)/H(+) ANTIPORTER SUBUNIT"/>
    <property type="match status" value="1"/>
</dbReference>
<keyword evidence="3 6" id="KW-1133">Transmembrane helix</keyword>
<reference evidence="9" key="2">
    <citation type="submission" date="2021-04" db="EMBL/GenBank/DDBJ databases">
        <authorList>
            <person name="Gilroy R."/>
        </authorList>
    </citation>
    <scope>NUCLEOTIDE SEQUENCE</scope>
    <source>
        <strain evidence="9">ChiSxjej5B17-1746</strain>
    </source>
</reference>
<feature type="transmembrane region" description="Helical" evidence="6">
    <location>
        <begin position="162"/>
        <end position="178"/>
    </location>
</feature>
<dbReference type="PANTHER" id="PTHR43373:SF1">
    <property type="entry name" value="NA(+)_H(+) ANTIPORTER SUBUNIT A"/>
    <property type="match status" value="1"/>
</dbReference>
<feature type="transmembrane region" description="Helical" evidence="6">
    <location>
        <begin position="214"/>
        <end position="233"/>
    </location>
</feature>
<feature type="transmembrane region" description="Helical" evidence="6">
    <location>
        <begin position="623"/>
        <end position="642"/>
    </location>
</feature>
<evidence type="ECO:0000256" key="3">
    <source>
        <dbReference type="ARBA" id="ARBA00022989"/>
    </source>
</evidence>
<dbReference type="InterPro" id="IPR001516">
    <property type="entry name" value="Proton_antipo_N"/>
</dbReference>
<feature type="domain" description="NADH:quinone oxidoreductase/Mrp antiporter transmembrane" evidence="7">
    <location>
        <begin position="181"/>
        <end position="466"/>
    </location>
</feature>
<feature type="transmembrane region" description="Helical" evidence="6">
    <location>
        <begin position="5"/>
        <end position="22"/>
    </location>
</feature>
<accession>A0A9D1R0T8</accession>
<proteinExistence type="predicted"/>
<dbReference type="Pfam" id="PF00662">
    <property type="entry name" value="Proton_antipo_N"/>
    <property type="match status" value="1"/>
</dbReference>
<reference evidence="9" key="1">
    <citation type="journal article" date="2021" name="PeerJ">
        <title>Extensive microbial diversity within the chicken gut microbiome revealed by metagenomics and culture.</title>
        <authorList>
            <person name="Gilroy R."/>
            <person name="Ravi A."/>
            <person name="Getino M."/>
            <person name="Pursley I."/>
            <person name="Horton D.L."/>
            <person name="Alikhan N.F."/>
            <person name="Baker D."/>
            <person name="Gharbi K."/>
            <person name="Hall N."/>
            <person name="Watson M."/>
            <person name="Adriaenssens E.M."/>
            <person name="Foster-Nyarko E."/>
            <person name="Jarju S."/>
            <person name="Secka A."/>
            <person name="Antonio M."/>
            <person name="Oren A."/>
            <person name="Chaudhuri R.R."/>
            <person name="La Ragione R."/>
            <person name="Hildebrand F."/>
            <person name="Pallen M.J."/>
        </authorList>
    </citation>
    <scope>NUCLEOTIDE SEQUENCE</scope>
    <source>
        <strain evidence="9">ChiSxjej5B17-1746</strain>
    </source>
</reference>
<feature type="transmembrane region" description="Helical" evidence="6">
    <location>
        <begin position="414"/>
        <end position="432"/>
    </location>
</feature>
<evidence type="ECO:0000313" key="9">
    <source>
        <dbReference type="EMBL" id="HIW79174.1"/>
    </source>
</evidence>
<dbReference type="Proteomes" id="UP000824264">
    <property type="component" value="Unassembled WGS sequence"/>
</dbReference>
<feature type="domain" description="NADH-Ubiquinone oxidoreductase (complex I) chain 5 N-terminal" evidence="8">
    <location>
        <begin position="115"/>
        <end position="150"/>
    </location>
</feature>
<keyword evidence="2 5" id="KW-0812">Transmembrane</keyword>
<evidence type="ECO:0000256" key="4">
    <source>
        <dbReference type="ARBA" id="ARBA00023136"/>
    </source>
</evidence>
<feature type="transmembrane region" description="Helical" evidence="6">
    <location>
        <begin position="315"/>
        <end position="341"/>
    </location>
</feature>
<dbReference type="PRINTS" id="PR01434">
    <property type="entry name" value="NADHDHGNASE5"/>
</dbReference>
<feature type="transmembrane region" description="Helical" evidence="6">
    <location>
        <begin position="34"/>
        <end position="55"/>
    </location>
</feature>
<feature type="transmembrane region" description="Helical" evidence="6">
    <location>
        <begin position="277"/>
        <end position="295"/>
    </location>
</feature>
<dbReference type="GO" id="GO:0016020">
    <property type="term" value="C:membrane"/>
    <property type="evidence" value="ECO:0007669"/>
    <property type="project" value="UniProtKB-SubCell"/>
</dbReference>
<feature type="transmembrane region" description="Helical" evidence="6">
    <location>
        <begin position="121"/>
        <end position="142"/>
    </location>
</feature>
<dbReference type="EMBL" id="DXGI01000320">
    <property type="protein sequence ID" value="HIW79174.1"/>
    <property type="molecule type" value="Genomic_DNA"/>
</dbReference>
<feature type="transmembrane region" description="Helical" evidence="6">
    <location>
        <begin position="506"/>
        <end position="532"/>
    </location>
</feature>
<evidence type="ECO:0000256" key="2">
    <source>
        <dbReference type="ARBA" id="ARBA00022692"/>
    </source>
</evidence>